<protein>
    <submittedName>
        <fullName evidence="1">Uncharacterized protein</fullName>
    </submittedName>
</protein>
<dbReference type="STRING" id="112903.SAMN04490178_10765"/>
<keyword evidence="2" id="KW-1185">Reference proteome</keyword>
<organism evidence="1 2">
    <name type="scientific">Propionispora vibrioides</name>
    <dbReference type="NCBI Taxonomy" id="112903"/>
    <lineage>
        <taxon>Bacteria</taxon>
        <taxon>Bacillati</taxon>
        <taxon>Bacillota</taxon>
        <taxon>Negativicutes</taxon>
        <taxon>Selenomonadales</taxon>
        <taxon>Sporomusaceae</taxon>
        <taxon>Propionispora</taxon>
    </lineage>
</organism>
<reference evidence="1 2" key="1">
    <citation type="submission" date="2016-10" db="EMBL/GenBank/DDBJ databases">
        <authorList>
            <person name="de Groot N.N."/>
        </authorList>
    </citation>
    <scope>NUCLEOTIDE SEQUENCE [LARGE SCALE GENOMIC DNA]</scope>
    <source>
        <strain evidence="1 2">DSM 13305</strain>
    </source>
</reference>
<name>A0A1H8TQL9_9FIRM</name>
<sequence>MPTDDKPDGNILTVSIFCVQGWSSTCGEVET</sequence>
<gene>
    <name evidence="1" type="ORF">SAMN04490178_10765</name>
</gene>
<dbReference type="Proteomes" id="UP000198847">
    <property type="component" value="Unassembled WGS sequence"/>
</dbReference>
<proteinExistence type="predicted"/>
<dbReference type="EMBL" id="FODY01000007">
    <property type="protein sequence ID" value="SEO93187.1"/>
    <property type="molecule type" value="Genomic_DNA"/>
</dbReference>
<dbReference type="AlphaFoldDB" id="A0A1H8TQL9"/>
<evidence type="ECO:0000313" key="1">
    <source>
        <dbReference type="EMBL" id="SEO93187.1"/>
    </source>
</evidence>
<evidence type="ECO:0000313" key="2">
    <source>
        <dbReference type="Proteomes" id="UP000198847"/>
    </source>
</evidence>
<accession>A0A1H8TQL9</accession>